<gene>
    <name evidence="2" type="ORF">A2642_04455</name>
</gene>
<dbReference type="SMART" id="SM00530">
    <property type="entry name" value="HTH_XRE"/>
    <property type="match status" value="1"/>
</dbReference>
<dbReference type="SUPFAM" id="SSF47413">
    <property type="entry name" value="lambda repressor-like DNA-binding domains"/>
    <property type="match status" value="1"/>
</dbReference>
<dbReference type="InterPro" id="IPR001387">
    <property type="entry name" value="Cro/C1-type_HTH"/>
</dbReference>
<dbReference type="GO" id="GO:0003677">
    <property type="term" value="F:DNA binding"/>
    <property type="evidence" value="ECO:0007669"/>
    <property type="project" value="InterPro"/>
</dbReference>
<protein>
    <submittedName>
        <fullName evidence="2">TIGR00270 family protein</fullName>
    </submittedName>
</protein>
<dbReference type="Proteomes" id="UP000178700">
    <property type="component" value="Unassembled WGS sequence"/>
</dbReference>
<feature type="domain" description="HTH cro/C1-type" evidence="1">
    <location>
        <begin position="69"/>
        <end position="123"/>
    </location>
</feature>
<dbReference type="Gene3D" id="1.10.260.40">
    <property type="entry name" value="lambda repressor-like DNA-binding domains"/>
    <property type="match status" value="1"/>
</dbReference>
<dbReference type="PROSITE" id="PS50943">
    <property type="entry name" value="HTH_CROC1"/>
    <property type="match status" value="1"/>
</dbReference>
<reference evidence="2 3" key="1">
    <citation type="journal article" date="2016" name="Nat. Commun.">
        <title>Thousands of microbial genomes shed light on interconnected biogeochemical processes in an aquifer system.</title>
        <authorList>
            <person name="Anantharaman K."/>
            <person name="Brown C.T."/>
            <person name="Hug L.A."/>
            <person name="Sharon I."/>
            <person name="Castelle C.J."/>
            <person name="Probst A.J."/>
            <person name="Thomas B.C."/>
            <person name="Singh A."/>
            <person name="Wilkins M.J."/>
            <person name="Karaoz U."/>
            <person name="Brodie E.L."/>
            <person name="Williams K.H."/>
            <person name="Hubbard S.S."/>
            <person name="Banfield J.F."/>
        </authorList>
    </citation>
    <scope>NUCLEOTIDE SEQUENCE [LARGE SCALE GENOMIC DNA]</scope>
</reference>
<dbReference type="AlphaFoldDB" id="A0A1F6V4M0"/>
<evidence type="ECO:0000313" key="2">
    <source>
        <dbReference type="EMBL" id="OGI64617.1"/>
    </source>
</evidence>
<evidence type="ECO:0000259" key="1">
    <source>
        <dbReference type="PROSITE" id="PS50943"/>
    </source>
</evidence>
<dbReference type="CDD" id="cd00093">
    <property type="entry name" value="HTH_XRE"/>
    <property type="match status" value="1"/>
</dbReference>
<dbReference type="EMBL" id="MFTJ01000046">
    <property type="protein sequence ID" value="OGI64617.1"/>
    <property type="molecule type" value="Genomic_DNA"/>
</dbReference>
<comment type="caution">
    <text evidence="2">The sequence shown here is derived from an EMBL/GenBank/DDBJ whole genome shotgun (WGS) entry which is preliminary data.</text>
</comment>
<evidence type="ECO:0000313" key="3">
    <source>
        <dbReference type="Proteomes" id="UP000178700"/>
    </source>
</evidence>
<accession>A0A1F6V4M0</accession>
<organism evidence="2 3">
    <name type="scientific">Candidatus Nomurabacteria bacterium RIFCSPHIGHO2_01_FULL_39_10</name>
    <dbReference type="NCBI Taxonomy" id="1801733"/>
    <lineage>
        <taxon>Bacteria</taxon>
        <taxon>Candidatus Nomuraibacteriota</taxon>
    </lineage>
</organism>
<dbReference type="InterPro" id="IPR010982">
    <property type="entry name" value="Lambda_DNA-bd_dom_sf"/>
</dbReference>
<proteinExistence type="predicted"/>
<sequence>MTVCEMCGKFGQLVTADVEGVPLQVCGACSKYGQVRHKGATPFAQTRRFSAPVKEVVEHAVRGDFAFLLRREREKRKLTQEEFAKLLQEKESMLASWEHGTIKPLVDTARRLEKVLGISLVVKEELEDVKMEKSGKKDELTLGDFIKVRKRN</sequence>
<dbReference type="Pfam" id="PF01381">
    <property type="entry name" value="HTH_3"/>
    <property type="match status" value="1"/>
</dbReference>
<name>A0A1F6V4M0_9BACT</name>